<feature type="compositionally biased region" description="Low complexity" evidence="7">
    <location>
        <begin position="99"/>
        <end position="115"/>
    </location>
</feature>
<dbReference type="SMART" id="SM00906">
    <property type="entry name" value="Fungal_trans"/>
    <property type="match status" value="1"/>
</dbReference>
<feature type="domain" description="Zn(2)-C6 fungal-type" evidence="8">
    <location>
        <begin position="14"/>
        <end position="44"/>
    </location>
</feature>
<dbReference type="GO" id="GO:0008270">
    <property type="term" value="F:zinc ion binding"/>
    <property type="evidence" value="ECO:0007669"/>
    <property type="project" value="InterPro"/>
</dbReference>
<dbReference type="PROSITE" id="PS00463">
    <property type="entry name" value="ZN2_CY6_FUNGAL_1"/>
    <property type="match status" value="1"/>
</dbReference>
<dbReference type="SUPFAM" id="SSF57701">
    <property type="entry name" value="Zn2/Cys6 DNA-binding domain"/>
    <property type="match status" value="1"/>
</dbReference>
<evidence type="ECO:0000313" key="9">
    <source>
        <dbReference type="EMBL" id="KAH6886286.1"/>
    </source>
</evidence>
<reference evidence="9 10" key="1">
    <citation type="journal article" date="2021" name="Nat. Commun.">
        <title>Genetic determinants of endophytism in the Arabidopsis root mycobiome.</title>
        <authorList>
            <person name="Mesny F."/>
            <person name="Miyauchi S."/>
            <person name="Thiergart T."/>
            <person name="Pickel B."/>
            <person name="Atanasova L."/>
            <person name="Karlsson M."/>
            <person name="Huettel B."/>
            <person name="Barry K.W."/>
            <person name="Haridas S."/>
            <person name="Chen C."/>
            <person name="Bauer D."/>
            <person name="Andreopoulos W."/>
            <person name="Pangilinan J."/>
            <person name="LaButti K."/>
            <person name="Riley R."/>
            <person name="Lipzen A."/>
            <person name="Clum A."/>
            <person name="Drula E."/>
            <person name="Henrissat B."/>
            <person name="Kohler A."/>
            <person name="Grigoriev I.V."/>
            <person name="Martin F.M."/>
            <person name="Hacquard S."/>
        </authorList>
    </citation>
    <scope>NUCLEOTIDE SEQUENCE [LARGE SCALE GENOMIC DNA]</scope>
    <source>
        <strain evidence="9 10">MPI-CAGE-CH-0241</strain>
    </source>
</reference>
<gene>
    <name evidence="9" type="ORF">B0T10DRAFT_539324</name>
</gene>
<keyword evidence="2" id="KW-0862">Zinc</keyword>
<dbReference type="InterPro" id="IPR007219">
    <property type="entry name" value="XnlR_reg_dom"/>
</dbReference>
<evidence type="ECO:0000256" key="3">
    <source>
        <dbReference type="ARBA" id="ARBA00023015"/>
    </source>
</evidence>
<keyword evidence="4" id="KW-0238">DNA-binding</keyword>
<dbReference type="OrthoDB" id="4337792at2759"/>
<dbReference type="InterPro" id="IPR051430">
    <property type="entry name" value="Fungal_TF_Env_Response"/>
</dbReference>
<protein>
    <recommendedName>
        <fullName evidence="8">Zn(2)-C6 fungal-type domain-containing protein</fullName>
    </recommendedName>
</protein>
<evidence type="ECO:0000256" key="6">
    <source>
        <dbReference type="ARBA" id="ARBA00023242"/>
    </source>
</evidence>
<keyword evidence="10" id="KW-1185">Reference proteome</keyword>
<dbReference type="GO" id="GO:0001228">
    <property type="term" value="F:DNA-binding transcription activator activity, RNA polymerase II-specific"/>
    <property type="evidence" value="ECO:0007669"/>
    <property type="project" value="TreeGrafter"/>
</dbReference>
<feature type="region of interest" description="Disordered" evidence="7">
    <location>
        <begin position="40"/>
        <end position="116"/>
    </location>
</feature>
<dbReference type="GO" id="GO:0005634">
    <property type="term" value="C:nucleus"/>
    <property type="evidence" value="ECO:0007669"/>
    <property type="project" value="TreeGrafter"/>
</dbReference>
<dbReference type="Proteomes" id="UP000777438">
    <property type="component" value="Unassembled WGS sequence"/>
</dbReference>
<name>A0A9P9AQJ3_9HYPO</name>
<accession>A0A9P9AQJ3</accession>
<dbReference type="EMBL" id="JAGPYM010000016">
    <property type="protein sequence ID" value="KAH6886286.1"/>
    <property type="molecule type" value="Genomic_DNA"/>
</dbReference>
<dbReference type="PROSITE" id="PS50048">
    <property type="entry name" value="ZN2_CY6_FUNGAL_2"/>
    <property type="match status" value="1"/>
</dbReference>
<dbReference type="CDD" id="cd00067">
    <property type="entry name" value="GAL4"/>
    <property type="match status" value="1"/>
</dbReference>
<sequence>MPEPERRRRRPAISCALCRRRKIRCNREIPCSNCVRSKSQECVYENPPPPPLRQAAQAGPRPRPIEPSSTSSLPRYDYSTFEDRSSATASEKSTLPSHAPKSLPSSSTTASTPASQVSFADLESMKQRIRELENQLAQSEKRARDSNDATGPGCDMEFASSGIGGTVYLQPQKVIFDAKIQMGSRSVMHKTQLFGQSHWINGVTLFLGVFEAIEPYVRDQSSKASTNMAKCKSLGRLIKARRAPSWPVPPTPDLPPKDIADELIERYLFTSESIYRVLLIPSFKRAYEELYVHGATRDTAFLVQVKLALAIGAVTYDESFSLRSSAVRWVYEAQTWLWQPEYKSRLTIPILQTHILLLIARETVGVGGDLVWISAGEVMRTAIYMGLHQDPSRLPKRTTFAAEMRRRLWNTVLEIALDTSLTAGGPPLLSLDDFNTEPPGNLDDDQLLSEDPVLKPDHQFSQVSIAIALRKTFPVRLAIAKSLNGLNARSSYEETLKLDAELRTAYKDIGRTLRACVLSRSSAPSPYAIEVVDFILRRYSLALHIPFFGSSLTEAKYAFSRKVVADTALQVWGAVYPSARIVAPLSKDQETHSTETDLSRLAACGSGFFRYVAMQACLFISAEIRTQAQEEAGLGPASIRPDLLSVLDEMTDWSLQCIRTGKTNIKGYIFTTLVATEIKGILAGVEKDKLPEMLLKATEDAEDVCLEILNKFAGESHDETTDTADSLDEMDLTNTPGDMGDGWGFMMTDMQFDLSDLNPSGWVFHDLNTNEYSLW</sequence>
<dbReference type="GO" id="GO:0000978">
    <property type="term" value="F:RNA polymerase II cis-regulatory region sequence-specific DNA binding"/>
    <property type="evidence" value="ECO:0007669"/>
    <property type="project" value="TreeGrafter"/>
</dbReference>
<evidence type="ECO:0000256" key="4">
    <source>
        <dbReference type="ARBA" id="ARBA00023125"/>
    </source>
</evidence>
<dbReference type="CDD" id="cd12148">
    <property type="entry name" value="fungal_TF_MHR"/>
    <property type="match status" value="1"/>
</dbReference>
<dbReference type="Gene3D" id="4.10.240.10">
    <property type="entry name" value="Zn(2)-C6 fungal-type DNA-binding domain"/>
    <property type="match status" value="1"/>
</dbReference>
<dbReference type="SMART" id="SM00066">
    <property type="entry name" value="GAL4"/>
    <property type="match status" value="1"/>
</dbReference>
<keyword evidence="6" id="KW-0539">Nucleus</keyword>
<proteinExistence type="predicted"/>
<feature type="region of interest" description="Disordered" evidence="7">
    <location>
        <begin position="132"/>
        <end position="154"/>
    </location>
</feature>
<dbReference type="InterPro" id="IPR036864">
    <property type="entry name" value="Zn2-C6_fun-type_DNA-bd_sf"/>
</dbReference>
<dbReference type="Pfam" id="PF00172">
    <property type="entry name" value="Zn_clus"/>
    <property type="match status" value="1"/>
</dbReference>
<dbReference type="Pfam" id="PF04082">
    <property type="entry name" value="Fungal_trans"/>
    <property type="match status" value="1"/>
</dbReference>
<organism evidence="9 10">
    <name type="scientific">Thelonectria olida</name>
    <dbReference type="NCBI Taxonomy" id="1576542"/>
    <lineage>
        <taxon>Eukaryota</taxon>
        <taxon>Fungi</taxon>
        <taxon>Dikarya</taxon>
        <taxon>Ascomycota</taxon>
        <taxon>Pezizomycotina</taxon>
        <taxon>Sordariomycetes</taxon>
        <taxon>Hypocreomycetidae</taxon>
        <taxon>Hypocreales</taxon>
        <taxon>Nectriaceae</taxon>
        <taxon>Thelonectria</taxon>
    </lineage>
</organism>
<dbReference type="GO" id="GO:0006351">
    <property type="term" value="P:DNA-templated transcription"/>
    <property type="evidence" value="ECO:0007669"/>
    <property type="project" value="InterPro"/>
</dbReference>
<keyword evidence="1" id="KW-0479">Metal-binding</keyword>
<evidence type="ECO:0000313" key="10">
    <source>
        <dbReference type="Proteomes" id="UP000777438"/>
    </source>
</evidence>
<feature type="compositionally biased region" description="Polar residues" evidence="7">
    <location>
        <begin position="86"/>
        <end position="96"/>
    </location>
</feature>
<dbReference type="PANTHER" id="PTHR31944:SF131">
    <property type="entry name" value="HEME-RESPONSIVE ZINC FINGER TRANSCRIPTION FACTOR HAP1"/>
    <property type="match status" value="1"/>
</dbReference>
<dbReference type="InterPro" id="IPR001138">
    <property type="entry name" value="Zn2Cys6_DnaBD"/>
</dbReference>
<keyword evidence="3" id="KW-0805">Transcription regulation</keyword>
<evidence type="ECO:0000256" key="5">
    <source>
        <dbReference type="ARBA" id="ARBA00023163"/>
    </source>
</evidence>
<keyword evidence="5" id="KW-0804">Transcription</keyword>
<evidence type="ECO:0000256" key="1">
    <source>
        <dbReference type="ARBA" id="ARBA00022723"/>
    </source>
</evidence>
<evidence type="ECO:0000256" key="2">
    <source>
        <dbReference type="ARBA" id="ARBA00022833"/>
    </source>
</evidence>
<comment type="caution">
    <text evidence="9">The sequence shown here is derived from an EMBL/GenBank/DDBJ whole genome shotgun (WGS) entry which is preliminary data.</text>
</comment>
<evidence type="ECO:0000256" key="7">
    <source>
        <dbReference type="SAM" id="MobiDB-lite"/>
    </source>
</evidence>
<dbReference type="PANTHER" id="PTHR31944">
    <property type="entry name" value="HEME-RESPONSIVE ZINC FINGER TRANSCRIPTION FACTOR HAP1"/>
    <property type="match status" value="1"/>
</dbReference>
<evidence type="ECO:0000259" key="8">
    <source>
        <dbReference type="PROSITE" id="PS50048"/>
    </source>
</evidence>
<feature type="compositionally biased region" description="Basic and acidic residues" evidence="7">
    <location>
        <begin position="132"/>
        <end position="147"/>
    </location>
</feature>
<dbReference type="AlphaFoldDB" id="A0A9P9AQJ3"/>